<gene>
    <name evidence="12" type="ORF">NYM_LOCUS16204</name>
</gene>
<evidence type="ECO:0000256" key="10">
    <source>
        <dbReference type="SAM" id="MobiDB-lite"/>
    </source>
</evidence>
<dbReference type="GO" id="GO:0003700">
    <property type="term" value="F:DNA-binding transcription factor activity"/>
    <property type="evidence" value="ECO:0007669"/>
    <property type="project" value="UniProtKB-UniRule"/>
</dbReference>
<evidence type="ECO:0000259" key="11">
    <source>
        <dbReference type="PROSITE" id="PS50884"/>
    </source>
</evidence>
<keyword evidence="7 8" id="KW-0539">Nucleus</keyword>
<feature type="region of interest" description="Disordered" evidence="10">
    <location>
        <begin position="76"/>
        <end position="137"/>
    </location>
</feature>
<feature type="domain" description="Dof-type" evidence="11">
    <location>
        <begin position="32"/>
        <end position="86"/>
    </location>
</feature>
<evidence type="ECO:0000256" key="4">
    <source>
        <dbReference type="ARBA" id="ARBA00023015"/>
    </source>
</evidence>
<sequence>MQGGGGGAMVAKQLGGERKGAGPAARPPEEPLRCPRCDSLNTKFCYYNNYSLAQPRHFCKTCRRYWTKGGALRNVPIGGGCRKNKRSGTRASSGPSSSSQRSLTVAEEDSRTQLAGGVTSPLSSSSTSSSSLIHPSESSTTKLFHGLSSSSSMDFHVPGLPFIRPQPGAFNQFPSFGVLPPTSSSSSSSSTRVNSSTLICPPASSVRHGGTSLCGGAFSGMDSQQNMHSTMAASMESLSAMNADLHWKLQQQRLAMLLAEGQQHKETTVSGFVIGTHHGLDQQHQHSQKPSIENPNYQRSNELSSNGSNIEETRETTNEWPFGSWSSWDDFHQYNSLP</sequence>
<evidence type="ECO:0000256" key="6">
    <source>
        <dbReference type="ARBA" id="ARBA00023163"/>
    </source>
</evidence>
<evidence type="ECO:0000256" key="5">
    <source>
        <dbReference type="ARBA" id="ARBA00023125"/>
    </source>
</evidence>
<evidence type="ECO:0000256" key="7">
    <source>
        <dbReference type="ARBA" id="ARBA00023242"/>
    </source>
</evidence>
<organism evidence="12">
    <name type="scientific">Nymphaea colorata</name>
    <name type="common">pocket water lily</name>
    <dbReference type="NCBI Taxonomy" id="210225"/>
    <lineage>
        <taxon>Eukaryota</taxon>
        <taxon>Viridiplantae</taxon>
        <taxon>Streptophyta</taxon>
        <taxon>Embryophyta</taxon>
        <taxon>Tracheophyta</taxon>
        <taxon>Spermatophyta</taxon>
        <taxon>Magnoliopsida</taxon>
        <taxon>Nymphaeales</taxon>
        <taxon>Nymphaeaceae</taxon>
        <taxon>Nymphaea</taxon>
    </lineage>
</organism>
<keyword evidence="4 9" id="KW-0805">Transcription regulation</keyword>
<dbReference type="Gramene" id="NC3G0228990.1">
    <property type="protein sequence ID" value="NC3G0228990.1:cds"/>
    <property type="gene ID" value="NC3G0228990"/>
</dbReference>
<evidence type="ECO:0000256" key="3">
    <source>
        <dbReference type="ARBA" id="ARBA00022833"/>
    </source>
</evidence>
<evidence type="ECO:0000256" key="8">
    <source>
        <dbReference type="PROSITE-ProRule" id="PRU00071"/>
    </source>
</evidence>
<feature type="compositionally biased region" description="Low complexity" evidence="10">
    <location>
        <begin position="119"/>
        <end position="137"/>
    </location>
</feature>
<feature type="compositionally biased region" description="Low complexity" evidence="10">
    <location>
        <begin position="89"/>
        <end position="102"/>
    </location>
</feature>
<evidence type="ECO:0000256" key="1">
    <source>
        <dbReference type="ARBA" id="ARBA00022723"/>
    </source>
</evidence>
<dbReference type="GO" id="GO:0003677">
    <property type="term" value="F:DNA binding"/>
    <property type="evidence" value="ECO:0007669"/>
    <property type="project" value="UniProtKB-UniRule"/>
</dbReference>
<comment type="subcellular location">
    <subcellularLocation>
        <location evidence="8 9">Nucleus</location>
    </subcellularLocation>
</comment>
<feature type="compositionally biased region" description="Polar residues" evidence="10">
    <location>
        <begin position="288"/>
        <end position="310"/>
    </location>
</feature>
<dbReference type="OrthoDB" id="1927254at2759"/>
<dbReference type="AlphaFoldDB" id="A0A5K1C4C3"/>
<dbReference type="PANTHER" id="PTHR31992:SF313">
    <property type="entry name" value="DOF ZINC FINGER PROTEIN DOF5.7"/>
    <property type="match status" value="1"/>
</dbReference>
<keyword evidence="6 9" id="KW-0804">Transcription</keyword>
<proteinExistence type="predicted"/>
<dbReference type="InterPro" id="IPR045174">
    <property type="entry name" value="Dof"/>
</dbReference>
<dbReference type="InterPro" id="IPR003851">
    <property type="entry name" value="Znf_Dof"/>
</dbReference>
<accession>A0A5K1C4C3</accession>
<dbReference type="PROSITE" id="PS01361">
    <property type="entry name" value="ZF_DOF_1"/>
    <property type="match status" value="1"/>
</dbReference>
<dbReference type="GO" id="GO:0008270">
    <property type="term" value="F:zinc ion binding"/>
    <property type="evidence" value="ECO:0007669"/>
    <property type="project" value="UniProtKB-KW"/>
</dbReference>
<name>A0A5K1C4C3_9MAGN</name>
<dbReference type="EMBL" id="LR721781">
    <property type="protein sequence ID" value="VVW20982.1"/>
    <property type="molecule type" value="Genomic_DNA"/>
</dbReference>
<dbReference type="OMA" id="ASTEWFF"/>
<keyword evidence="2 8" id="KW-0863">Zinc-finger</keyword>
<keyword evidence="5 8" id="KW-0238">DNA-binding</keyword>
<keyword evidence="1 9" id="KW-0479">Metal-binding</keyword>
<reference evidence="12" key="1">
    <citation type="submission" date="2019-09" db="EMBL/GenBank/DDBJ databases">
        <authorList>
            <person name="Zhang L."/>
        </authorList>
    </citation>
    <scope>NUCLEOTIDE SEQUENCE</scope>
</reference>
<dbReference type="PANTHER" id="PTHR31992">
    <property type="entry name" value="DOF ZINC FINGER PROTEIN DOF1.4-RELATED"/>
    <property type="match status" value="1"/>
</dbReference>
<keyword evidence="3 9" id="KW-0862">Zinc</keyword>
<dbReference type="Pfam" id="PF02701">
    <property type="entry name" value="Zn_ribbon_Dof"/>
    <property type="match status" value="1"/>
</dbReference>
<evidence type="ECO:0000313" key="12">
    <source>
        <dbReference type="EMBL" id="VVW20982.1"/>
    </source>
</evidence>
<feature type="region of interest" description="Disordered" evidence="10">
    <location>
        <begin position="280"/>
        <end position="338"/>
    </location>
</feature>
<comment type="function">
    <text evidence="9">Transcription factor that binds specifically to a 5'-AA[AG]G-3' consensus core sequence.</text>
</comment>
<evidence type="ECO:0000256" key="2">
    <source>
        <dbReference type="ARBA" id="ARBA00022771"/>
    </source>
</evidence>
<dbReference type="PROSITE" id="PS50884">
    <property type="entry name" value="ZF_DOF_2"/>
    <property type="match status" value="1"/>
</dbReference>
<dbReference type="GO" id="GO:0005634">
    <property type="term" value="C:nucleus"/>
    <property type="evidence" value="ECO:0007669"/>
    <property type="project" value="UniProtKB-SubCell"/>
</dbReference>
<feature type="region of interest" description="Disordered" evidence="10">
    <location>
        <begin position="1"/>
        <end position="33"/>
    </location>
</feature>
<protein>
    <recommendedName>
        <fullName evidence="9">Dof zinc finger protein</fullName>
    </recommendedName>
</protein>
<evidence type="ECO:0000256" key="9">
    <source>
        <dbReference type="RuleBase" id="RU369094"/>
    </source>
</evidence>